<dbReference type="InterPro" id="IPR007001">
    <property type="entry name" value="Shufflon_N"/>
</dbReference>
<keyword evidence="3" id="KW-1185">Reference proteome</keyword>
<proteinExistence type="predicted"/>
<name>A0ABY1MK92_9PROT</name>
<dbReference type="Proteomes" id="UP000193925">
    <property type="component" value="Chromosome AFERRI"/>
</dbReference>
<gene>
    <name evidence="2" type="ORF">AFERRI_10214</name>
</gene>
<evidence type="ECO:0000313" key="3">
    <source>
        <dbReference type="Proteomes" id="UP000193925"/>
    </source>
</evidence>
<dbReference type="EMBL" id="LT841305">
    <property type="protein sequence ID" value="SMH64181.1"/>
    <property type="molecule type" value="Genomic_DNA"/>
</dbReference>
<protein>
    <submittedName>
        <fullName evidence="2">Prepilin</fullName>
    </submittedName>
</protein>
<accession>A0ABY1MK92</accession>
<evidence type="ECO:0000259" key="1">
    <source>
        <dbReference type="Pfam" id="PF04917"/>
    </source>
</evidence>
<dbReference type="Pfam" id="PF04917">
    <property type="entry name" value="Shufflon_N"/>
    <property type="match status" value="1"/>
</dbReference>
<reference evidence="2 3" key="1">
    <citation type="submission" date="2017-03" db="EMBL/GenBank/DDBJ databases">
        <authorList>
            <person name="Regsiter A."/>
            <person name="William W."/>
        </authorList>
    </citation>
    <scope>NUCLEOTIDE SEQUENCE [LARGE SCALE GENOMIC DNA]</scope>
    <source>
        <strain evidence="2">PRJEB5721</strain>
    </source>
</reference>
<organism evidence="2 3">
    <name type="scientific">Acidithiobacillus ferrivorans</name>
    <dbReference type="NCBI Taxonomy" id="160808"/>
    <lineage>
        <taxon>Bacteria</taxon>
        <taxon>Pseudomonadati</taxon>
        <taxon>Pseudomonadota</taxon>
        <taxon>Acidithiobacillia</taxon>
        <taxon>Acidithiobacillales</taxon>
        <taxon>Acidithiobacillaceae</taxon>
        <taxon>Acidithiobacillus</taxon>
    </lineage>
</organism>
<feature type="domain" description="Bacterial shufflon protein N-terminal" evidence="1">
    <location>
        <begin position="34"/>
        <end position="243"/>
    </location>
</feature>
<sequence>MNPIAFLFMIIAAAGLTPLLYAAISSQGEQEQATVAAMQMARINKAAQGYITANAAAVEANSTATSPAVITVPMLVNTGYLPNGFNANNPYGQVWEVQVLQPAANQLQALVVSQGGQTVDAKQAGMVAQEAGGTGGVIGGGTGKFAVPGCNAGAACGVYAGWDVSTNGYQNVAPGHLAALIEYSNGQLQSDYLYRTAVPGQPQLNTMQTNLNMGANNINNANEVNAQSETLAGGQPNGQPGALQIGSNYYYGDSSNAAVRTPGSFYIQNQNGSGPAQIAEVSNVWGSGELEGGYVNSTGDVNAQYNSTANNAFAMDNGSWWANNAGDSSQSGNLWASGNINTPGFYANNNGYAGTTDTFTVGSRVILGTAFGGANIGWGCSPNGEIAANANGSGQVLACQGGSWQAMGQSAFIQNGNPAWEAFNPVGSGGGSVGPYRFCTVAAVYAGGGGGGAAVSPISGPNAYGQYNWYINGNPDTNYWIACYN</sequence>
<evidence type="ECO:0000313" key="2">
    <source>
        <dbReference type="EMBL" id="SMH64181.1"/>
    </source>
</evidence>
<dbReference type="RefSeq" id="WP_085537821.1">
    <property type="nucleotide sequence ID" value="NZ_LT841305.1"/>
</dbReference>